<name>A0A8H6UDA9_9EURO</name>
<dbReference type="OrthoDB" id="10594384at2759"/>
<keyword evidence="4" id="KW-1185">Reference proteome</keyword>
<evidence type="ECO:0000313" key="4">
    <source>
        <dbReference type="Proteomes" id="UP000630445"/>
    </source>
</evidence>
<keyword evidence="1" id="KW-0812">Transmembrane</keyword>
<sequence>MPALVEYEHAWIIPAIFIAWFVCKAAGRVFDKVADLVGNRLGPFVRDWPRPILKWDPPKGLKWLQKALTWLFYISRTTAPAECSH</sequence>
<reference evidence="2" key="1">
    <citation type="submission" date="2020-06" db="EMBL/GenBank/DDBJ databases">
        <title>Draft genome sequences of strains closely related to Aspergillus parafelis and Aspergillus hiratsukae.</title>
        <authorList>
            <person name="Dos Santos R.A.C."/>
            <person name="Rivero-Menendez O."/>
            <person name="Steenwyk J.L."/>
            <person name="Mead M.E."/>
            <person name="Goldman G.H."/>
            <person name="Alastruey-Izquierdo A."/>
            <person name="Rokas A."/>
        </authorList>
    </citation>
    <scope>NUCLEOTIDE SEQUENCE</scope>
    <source>
        <strain evidence="2">CNM-CM5793</strain>
        <strain evidence="3">CNM-CM6106</strain>
    </source>
</reference>
<keyword evidence="1" id="KW-1133">Transmembrane helix</keyword>
<evidence type="ECO:0000313" key="2">
    <source>
        <dbReference type="EMBL" id="KAF7122248.1"/>
    </source>
</evidence>
<organism evidence="2 4">
    <name type="scientific">Aspergillus hiratsukae</name>
    <dbReference type="NCBI Taxonomy" id="1194566"/>
    <lineage>
        <taxon>Eukaryota</taxon>
        <taxon>Fungi</taxon>
        <taxon>Dikarya</taxon>
        <taxon>Ascomycota</taxon>
        <taxon>Pezizomycotina</taxon>
        <taxon>Eurotiomycetes</taxon>
        <taxon>Eurotiomycetidae</taxon>
        <taxon>Eurotiales</taxon>
        <taxon>Aspergillaceae</taxon>
        <taxon>Aspergillus</taxon>
        <taxon>Aspergillus subgen. Fumigati</taxon>
    </lineage>
</organism>
<dbReference type="Proteomes" id="UP000630445">
    <property type="component" value="Unassembled WGS sequence"/>
</dbReference>
<feature type="transmembrane region" description="Helical" evidence="1">
    <location>
        <begin position="12"/>
        <end position="30"/>
    </location>
</feature>
<comment type="caution">
    <text evidence="2">The sequence shown here is derived from an EMBL/GenBank/DDBJ whole genome shotgun (WGS) entry which is preliminary data.</text>
</comment>
<gene>
    <name evidence="2" type="ORF">CNMCM5793_000205</name>
    <name evidence="3" type="ORF">CNMCM6106_000741</name>
</gene>
<evidence type="ECO:0000313" key="3">
    <source>
        <dbReference type="EMBL" id="KAF7164047.1"/>
    </source>
</evidence>
<evidence type="ECO:0000256" key="1">
    <source>
        <dbReference type="SAM" id="Phobius"/>
    </source>
</evidence>
<dbReference type="AlphaFoldDB" id="A0A8H6UDA9"/>
<protein>
    <submittedName>
        <fullName evidence="2">Uncharacterized protein</fullName>
    </submittedName>
</protein>
<accession>A0A8H6UDA9</accession>
<proteinExistence type="predicted"/>
<dbReference type="EMBL" id="JACBAF010002197">
    <property type="protein sequence ID" value="KAF7164047.1"/>
    <property type="molecule type" value="Genomic_DNA"/>
</dbReference>
<dbReference type="EMBL" id="JACBAD010002025">
    <property type="protein sequence ID" value="KAF7122248.1"/>
    <property type="molecule type" value="Genomic_DNA"/>
</dbReference>
<dbReference type="Proteomes" id="UP000662466">
    <property type="component" value="Unassembled WGS sequence"/>
</dbReference>
<keyword evidence="1" id="KW-0472">Membrane</keyword>